<feature type="compositionally biased region" description="Basic and acidic residues" evidence="11">
    <location>
        <begin position="672"/>
        <end position="685"/>
    </location>
</feature>
<feature type="binding site" evidence="10">
    <location>
        <position position="333"/>
    </location>
    <ligand>
        <name>Zn(2+)</name>
        <dbReference type="ChEBI" id="CHEBI:29105"/>
    </ligand>
</feature>
<keyword evidence="8" id="KW-0520">NAD</keyword>
<dbReference type="GO" id="GO:0005637">
    <property type="term" value="C:nuclear inner membrane"/>
    <property type="evidence" value="ECO:0007669"/>
    <property type="project" value="TreeGrafter"/>
</dbReference>
<dbReference type="GO" id="GO:0070403">
    <property type="term" value="F:NAD+ binding"/>
    <property type="evidence" value="ECO:0007669"/>
    <property type="project" value="InterPro"/>
</dbReference>
<comment type="subcellular location">
    <subcellularLocation>
        <location evidence="2">Nucleus</location>
    </subcellularLocation>
</comment>
<dbReference type="EC" id="2.3.1.286" evidence="4"/>
<evidence type="ECO:0000256" key="4">
    <source>
        <dbReference type="ARBA" id="ARBA00012928"/>
    </source>
</evidence>
<dbReference type="STRING" id="7574.A0A1S3JLZ9"/>
<name>A0A1S3JLZ9_LINAN</name>
<dbReference type="InterPro" id="IPR029035">
    <property type="entry name" value="DHS-like_NAD/FAD-binding_dom"/>
</dbReference>
<proteinExistence type="inferred from homology"/>
<dbReference type="SUPFAM" id="SSF52467">
    <property type="entry name" value="DHS-like NAD/FAD-binding domain"/>
    <property type="match status" value="1"/>
</dbReference>
<evidence type="ECO:0000256" key="7">
    <source>
        <dbReference type="ARBA" id="ARBA00022833"/>
    </source>
</evidence>
<dbReference type="GO" id="GO:0005654">
    <property type="term" value="C:nucleoplasm"/>
    <property type="evidence" value="ECO:0007669"/>
    <property type="project" value="TreeGrafter"/>
</dbReference>
<sequence>MAAQGSEFSSQLKRPRSDTDSFEDFVRGPGEGLEAGDSICLQKRLKEGLQEEHLKVENDKDNLVSNVPIEDIIPSEFPGMNEHPPEVYVHAEGEDELEYYLSGGSGDGSDNTGSQQEEDNISEMSDLSGMSAEEEWRSMAGPISWVHRQMAGGREPREILHHLLPHSTFIPDEVDDLTLWKIVVEILSEPPKRKKLSHVNTMDDVVELIKRARNIIVLTGAGVSVSCGIPDFRSRNGIYARLSVDYPDLPDPQAMFDIRYFRNNPKPFFKFAKEIYPGQFQPSPCHRFIKLLEDHEKLLRNYAQNIDTLEQVAGIQNVIQCHGSFATATCMTCKYKVDANAVKEDIMKQVIPRCPNCPPEAEMPIMKPDIVFFGESLPEEFHKSMSHDKDNCDLLIVIGSSLKVRPVALIPNSVSPHVPQILINREPLKHLNFDVELLGDCDGIVQELCRRLGEGWGSLCSKDGEKLTEISKDCLPTPPESPCLISRSSPHFAGHIGSDERVPEPTLPAQDEVPCASVPSKQSAQNACVETSEQIAIELKDESQAEQANVEKESDQTPISEVDRQFSENSDSNMSSNKQQYSVDEEVSSITEVSSIPTDDGDSKLASTTDLAALRECWIPKKKQSIALRLPEHSYLHVPPNRYVFPGAEVFSEDDSGAESSDGEPDLDDINEEKANHHIHDKPENEISDNNSSVQNLSDINMSRPKPDQDVAPAYLGETLTDQIDNEGSNSLNVLIT</sequence>
<dbReference type="GO" id="GO:0003714">
    <property type="term" value="F:transcription corepressor activity"/>
    <property type="evidence" value="ECO:0007669"/>
    <property type="project" value="TreeGrafter"/>
</dbReference>
<dbReference type="InterPro" id="IPR050134">
    <property type="entry name" value="NAD-dep_sirtuin_deacylases"/>
</dbReference>
<evidence type="ECO:0000256" key="1">
    <source>
        <dbReference type="ARBA" id="ARBA00001947"/>
    </source>
</evidence>
<keyword evidence="7 10" id="KW-0862">Zinc</keyword>
<feature type="compositionally biased region" description="Polar residues" evidence="11">
    <location>
        <begin position="567"/>
        <end position="581"/>
    </location>
</feature>
<feature type="compositionally biased region" description="Basic and acidic residues" evidence="11">
    <location>
        <begin position="543"/>
        <end position="566"/>
    </location>
</feature>
<reference evidence="14" key="1">
    <citation type="submission" date="2025-08" db="UniProtKB">
        <authorList>
            <consortium name="RefSeq"/>
        </authorList>
    </citation>
    <scope>IDENTIFICATION</scope>
    <source>
        <tissue evidence="14">Gonads</tissue>
    </source>
</reference>
<dbReference type="RefSeq" id="XP_013411402.1">
    <property type="nucleotide sequence ID" value="XM_013555948.1"/>
</dbReference>
<gene>
    <name evidence="14" type="primary">LOC106174398</name>
</gene>
<dbReference type="GO" id="GO:0002039">
    <property type="term" value="F:p53 binding"/>
    <property type="evidence" value="ECO:0007669"/>
    <property type="project" value="TreeGrafter"/>
</dbReference>
<dbReference type="CDD" id="cd01408">
    <property type="entry name" value="SIRT1"/>
    <property type="match status" value="1"/>
</dbReference>
<evidence type="ECO:0000313" key="13">
    <source>
        <dbReference type="Proteomes" id="UP000085678"/>
    </source>
</evidence>
<feature type="region of interest" description="Disordered" evidence="11">
    <location>
        <begin position="1"/>
        <end position="35"/>
    </location>
</feature>
<dbReference type="GO" id="GO:0046872">
    <property type="term" value="F:metal ion binding"/>
    <property type="evidence" value="ECO:0007669"/>
    <property type="project" value="UniProtKB-KW"/>
</dbReference>
<feature type="binding site" evidence="10">
    <location>
        <position position="330"/>
    </location>
    <ligand>
        <name>Zn(2+)</name>
        <dbReference type="ChEBI" id="CHEBI:29105"/>
    </ligand>
</feature>
<dbReference type="Gene3D" id="3.30.1600.10">
    <property type="entry name" value="SIR2/SIRT2 'Small Domain"/>
    <property type="match status" value="1"/>
</dbReference>
<dbReference type="InterPro" id="IPR026591">
    <property type="entry name" value="Sirtuin_cat_small_dom_sf"/>
</dbReference>
<feature type="active site" description="Proton acceptor" evidence="10">
    <location>
        <position position="322"/>
    </location>
</feature>
<feature type="compositionally biased region" description="Acidic residues" evidence="11">
    <location>
        <begin position="652"/>
        <end position="671"/>
    </location>
</feature>
<feature type="compositionally biased region" description="Polar residues" evidence="11">
    <location>
        <begin position="519"/>
        <end position="529"/>
    </location>
</feature>
<feature type="region of interest" description="Disordered" evidence="11">
    <location>
        <begin position="494"/>
        <end position="529"/>
    </location>
</feature>
<evidence type="ECO:0000259" key="12">
    <source>
        <dbReference type="PROSITE" id="PS50305"/>
    </source>
</evidence>
<feature type="region of interest" description="Disordered" evidence="11">
    <location>
        <begin position="652"/>
        <end position="712"/>
    </location>
</feature>
<dbReference type="OrthoDB" id="424302at2759"/>
<dbReference type="Proteomes" id="UP000085678">
    <property type="component" value="Unplaced"/>
</dbReference>
<comment type="cofactor">
    <cofactor evidence="1">
        <name>Zn(2+)</name>
        <dbReference type="ChEBI" id="CHEBI:29105"/>
    </cofactor>
</comment>
<dbReference type="InParanoid" id="A0A1S3JLZ9"/>
<evidence type="ECO:0000256" key="2">
    <source>
        <dbReference type="ARBA" id="ARBA00004123"/>
    </source>
</evidence>
<dbReference type="Gene3D" id="3.40.50.1220">
    <property type="entry name" value="TPP-binding domain"/>
    <property type="match status" value="1"/>
</dbReference>
<evidence type="ECO:0000256" key="10">
    <source>
        <dbReference type="PROSITE-ProRule" id="PRU00236"/>
    </source>
</evidence>
<feature type="domain" description="Deacetylase sirtuin-type" evidence="12">
    <location>
        <begin position="195"/>
        <end position="455"/>
    </location>
</feature>
<feature type="binding site" evidence="10">
    <location>
        <position position="354"/>
    </location>
    <ligand>
        <name>Zn(2+)</name>
        <dbReference type="ChEBI" id="CHEBI:29105"/>
    </ligand>
</feature>
<comment type="similarity">
    <text evidence="3">Belongs to the sirtuin family. Class I subfamily.</text>
</comment>
<accession>A0A1S3JLZ9</accession>
<dbReference type="PANTHER" id="PTHR11085">
    <property type="entry name" value="NAD-DEPENDENT PROTEIN DEACYLASE SIRTUIN-5, MITOCHONDRIAL-RELATED"/>
    <property type="match status" value="1"/>
</dbReference>
<feature type="region of interest" description="Disordered" evidence="11">
    <location>
        <begin position="543"/>
        <end position="604"/>
    </location>
</feature>
<dbReference type="Pfam" id="PF02146">
    <property type="entry name" value="SIR2"/>
    <property type="match status" value="1"/>
</dbReference>
<feature type="region of interest" description="Disordered" evidence="11">
    <location>
        <begin position="99"/>
        <end position="125"/>
    </location>
</feature>
<feature type="compositionally biased region" description="Polar residues" evidence="11">
    <location>
        <begin position="1"/>
        <end position="12"/>
    </location>
</feature>
<keyword evidence="6 10" id="KW-0479">Metal-binding</keyword>
<dbReference type="PROSITE" id="PS50305">
    <property type="entry name" value="SIRTUIN"/>
    <property type="match status" value="1"/>
</dbReference>
<evidence type="ECO:0000256" key="11">
    <source>
        <dbReference type="SAM" id="MobiDB-lite"/>
    </source>
</evidence>
<keyword evidence="9" id="KW-0539">Nucleus</keyword>
<evidence type="ECO:0000256" key="3">
    <source>
        <dbReference type="ARBA" id="ARBA00006924"/>
    </source>
</evidence>
<dbReference type="GO" id="GO:0033553">
    <property type="term" value="C:rDNA heterochromatin"/>
    <property type="evidence" value="ECO:0007669"/>
    <property type="project" value="TreeGrafter"/>
</dbReference>
<evidence type="ECO:0000256" key="8">
    <source>
        <dbReference type="ARBA" id="ARBA00023027"/>
    </source>
</evidence>
<protein>
    <recommendedName>
        <fullName evidence="4">protein acetyllysine N-acetyltransferase</fullName>
        <ecNumber evidence="4">2.3.1.286</ecNumber>
    </recommendedName>
</protein>
<organism evidence="13 14">
    <name type="scientific">Lingula anatina</name>
    <name type="common">Brachiopod</name>
    <name type="synonym">Lingula unguis</name>
    <dbReference type="NCBI Taxonomy" id="7574"/>
    <lineage>
        <taxon>Eukaryota</taxon>
        <taxon>Metazoa</taxon>
        <taxon>Spiralia</taxon>
        <taxon>Lophotrochozoa</taxon>
        <taxon>Brachiopoda</taxon>
        <taxon>Linguliformea</taxon>
        <taxon>Lingulata</taxon>
        <taxon>Lingulida</taxon>
        <taxon>Linguloidea</taxon>
        <taxon>Lingulidae</taxon>
        <taxon>Lingula</taxon>
    </lineage>
</organism>
<dbReference type="PANTHER" id="PTHR11085:SF9">
    <property type="entry name" value="NAD-DEPENDENT PROTEIN DEACETYLASE SIRTUIN-1"/>
    <property type="match status" value="1"/>
</dbReference>
<dbReference type="AlphaFoldDB" id="A0A1S3JLZ9"/>
<dbReference type="GO" id="GO:0017136">
    <property type="term" value="F:histone deacetylase activity, NAD-dependent"/>
    <property type="evidence" value="ECO:0007669"/>
    <property type="project" value="TreeGrafter"/>
</dbReference>
<feature type="binding site" evidence="10">
    <location>
        <position position="357"/>
    </location>
    <ligand>
        <name>Zn(2+)</name>
        <dbReference type="ChEBI" id="CHEBI:29105"/>
    </ligand>
</feature>
<keyword evidence="13" id="KW-1185">Reference proteome</keyword>
<evidence type="ECO:0000256" key="6">
    <source>
        <dbReference type="ARBA" id="ARBA00022723"/>
    </source>
</evidence>
<dbReference type="InterPro" id="IPR026590">
    <property type="entry name" value="Ssirtuin_cat_dom"/>
</dbReference>
<evidence type="ECO:0000256" key="9">
    <source>
        <dbReference type="ARBA" id="ARBA00023242"/>
    </source>
</evidence>
<evidence type="ECO:0000256" key="5">
    <source>
        <dbReference type="ARBA" id="ARBA00022679"/>
    </source>
</evidence>
<evidence type="ECO:0000313" key="14">
    <source>
        <dbReference type="RefSeq" id="XP_013411402.1"/>
    </source>
</evidence>
<keyword evidence="5" id="KW-0808">Transferase</keyword>
<dbReference type="GeneID" id="106174398"/>
<dbReference type="FunFam" id="3.30.1600.10:FF:000013">
    <property type="entry name" value="NAD-dependent protein deacetylase sirtuin-1"/>
    <property type="match status" value="1"/>
</dbReference>
<dbReference type="KEGG" id="lak:106174398"/>
<feature type="compositionally biased region" description="Polar residues" evidence="11">
    <location>
        <begin position="688"/>
        <end position="701"/>
    </location>
</feature>
<dbReference type="InterPro" id="IPR003000">
    <property type="entry name" value="Sirtuin"/>
</dbReference>
<dbReference type="FunCoup" id="A0A1S3JLZ9">
    <property type="interactions" value="357"/>
</dbReference>